<keyword evidence="2" id="KW-1185">Reference proteome</keyword>
<dbReference type="Proteomes" id="UP000826195">
    <property type="component" value="Unassembled WGS sequence"/>
</dbReference>
<evidence type="ECO:0000313" key="1">
    <source>
        <dbReference type="EMBL" id="KAH0548508.1"/>
    </source>
</evidence>
<name>A0AAV7IC64_COTGL</name>
<sequence>MAGEIIVDVQGFKMSNNRFVNSLPDKYKHTNLWLINKFRGLSWDSGSITYDNVEDVLNIIVRDYQYIYVKGCEKRKWVKSFCSTTKQVIDLESLGCPSINKLPNILKCEQHQGSEHSDILYDDYHCAMENENSKMAMPQLNIEQVIAPIEWDDMFPGSILSGVMRMELKRQLHLTGSLEGAVLKIGNIEAKSVLISEKIVWFKTVDDPLNNPSIICTNVPSIPIITLSDGEEDSDQ</sequence>
<comment type="caution">
    <text evidence="1">The sequence shown here is derived from an EMBL/GenBank/DDBJ whole genome shotgun (WGS) entry which is preliminary data.</text>
</comment>
<protein>
    <submittedName>
        <fullName evidence="1">Uncharacterized protein</fullName>
    </submittedName>
</protein>
<gene>
    <name evidence="1" type="ORF">KQX54_002255</name>
</gene>
<reference evidence="1 2" key="1">
    <citation type="journal article" date="2021" name="J. Hered.">
        <title>A chromosome-level genome assembly of the parasitoid wasp, Cotesia glomerata (Hymenoptera: Braconidae).</title>
        <authorList>
            <person name="Pinto B.J."/>
            <person name="Weis J.J."/>
            <person name="Gamble T."/>
            <person name="Ode P.J."/>
            <person name="Paul R."/>
            <person name="Zaspel J.M."/>
        </authorList>
    </citation>
    <scope>NUCLEOTIDE SEQUENCE [LARGE SCALE GENOMIC DNA]</scope>
    <source>
        <strain evidence="1">CgM1</strain>
    </source>
</reference>
<accession>A0AAV7IC64</accession>
<proteinExistence type="predicted"/>
<evidence type="ECO:0000313" key="2">
    <source>
        <dbReference type="Proteomes" id="UP000826195"/>
    </source>
</evidence>
<dbReference type="EMBL" id="JAHXZJ010001865">
    <property type="protein sequence ID" value="KAH0548508.1"/>
    <property type="molecule type" value="Genomic_DNA"/>
</dbReference>
<organism evidence="1 2">
    <name type="scientific">Cotesia glomerata</name>
    <name type="common">Lepidopteran parasitic wasp</name>
    <name type="synonym">Apanteles glomeratus</name>
    <dbReference type="NCBI Taxonomy" id="32391"/>
    <lineage>
        <taxon>Eukaryota</taxon>
        <taxon>Metazoa</taxon>
        <taxon>Ecdysozoa</taxon>
        <taxon>Arthropoda</taxon>
        <taxon>Hexapoda</taxon>
        <taxon>Insecta</taxon>
        <taxon>Pterygota</taxon>
        <taxon>Neoptera</taxon>
        <taxon>Endopterygota</taxon>
        <taxon>Hymenoptera</taxon>
        <taxon>Apocrita</taxon>
        <taxon>Ichneumonoidea</taxon>
        <taxon>Braconidae</taxon>
        <taxon>Microgastrinae</taxon>
        <taxon>Cotesia</taxon>
    </lineage>
</organism>
<dbReference type="AlphaFoldDB" id="A0AAV7IC64"/>